<dbReference type="Pfam" id="PF03587">
    <property type="entry name" value="EMG1"/>
    <property type="match status" value="1"/>
</dbReference>
<dbReference type="InterPro" id="IPR050951">
    <property type="entry name" value="Retrovirus_Pol_polyprotein"/>
</dbReference>
<dbReference type="Pfam" id="PF13650">
    <property type="entry name" value="Asp_protease_2"/>
    <property type="match status" value="1"/>
</dbReference>
<feature type="domain" description="Integrase catalytic" evidence="17">
    <location>
        <begin position="1177"/>
        <end position="1339"/>
    </location>
</feature>
<dbReference type="PROSITE" id="PS50013">
    <property type="entry name" value="CHROMO_2"/>
    <property type="match status" value="1"/>
</dbReference>
<dbReference type="SUPFAM" id="SSF75217">
    <property type="entry name" value="alpha/beta knot"/>
    <property type="match status" value="1"/>
</dbReference>
<dbReference type="InterPro" id="IPR029026">
    <property type="entry name" value="tRNA_m1G_MTases_N"/>
</dbReference>
<keyword evidence="4" id="KW-0808">Transferase</keyword>
<sequence>MLRFQGHLSIFSGLMLQLLQKISITTVGKREKLLRVIKNTVSRYLPVNSCKIGLSHSSEKLVNINNRVDSACSDVDLVSVVGTMAHGKIDREDTDDFISRFIKNLSIGIRAGSIMVQETRNGVPAGVLSDNLQGIQQQLGDHSTVIGSIGARIERIESSFAALQVLLEERLPARPAVPTIPEAEAVPIQEGILPERVEQPPLVQPGGMRMPIREEGRNAIPQRPPHQEVGFHPNLPFQEMAMGEPYEPRQARPMGEPFGLLNGRDFARPFQNNGPFNPAVQPQPPYLPAREFENNMNPQWPYEDYDGFGYDQGGGRRAYGRAREHVGHLQRNLHWQNPREPPWQQGRVPMGPRTVKLEFPRFRGGDPTPWVYRAMQFFQYYQIPEEEKVIHASYYLDEEALIWFQDCEHEIMNWNEFVRAVQMRFGPATYDDPMETLTKLRHTHSVVAYKGQFEALSNRIRNLSEAHKLSCFMSGLRDEVRLAVKMQGARSLGEAYALAKIQEEYLITCRKSYKPQYDGNKSNWQPSQQQQMGRSDVRIPETKPSPKPGISVQKLTPMQMSERRKQGLCYHCDEKWNPNHKCMKRRVYVIEEIEEGGVEVESDSEEYDEVIEVEEAEPGITLNALLGSPAPKTMRVICKINNNRAVILLDTGSTHNFLDWNLAKSLKLAIDTTKTFKVKVANGAIVNTKGGGGVVLGTQWLRTLGVISWDFEKLSMGFIHQGKQQIPAEIQQVLEQFASIFKEPKGLPPLRGHEHQILLKEGTQPICQRPYRPSQSPFSSPVLLVRKSDGSWRMCIDYRGLNKETIKDKFPIPVVDELLDELHGAWVFSKLDLRSGYHQIRMKKGDIEKTAFRTHEGHYEYLVMPFGLTNAPSTFQALMNEVFKPHLRKFVLVFFDDILIYSKTLEDHVNHLKMVLQLLLKHHLFAKRSKCVFAAKEVEYLGHIISGLGVQTDPKKTAAMMAWPAPKTLKALRGFLGLTGYYRKFIKAYGQIAAPLTSLLKKDAFGWNEDAGKAFKQLKLAVSNPPVLALPNFNKSFVVECDASGYGIGTVLMQESRPIAYYSQGLKGKNLFLSTYEKELLALVLSVKKWRPYLLDKTFVIKTDQQSLKHLLEQRVGTPMQQKWITKLLGYPFVVEYKKGKDNVVADALSRQADSEHMLEIDKAGKMQKNEGAMLWNISFPSPTWLIELKQGYEEDESTKELLQALLTVDRLTKNVHFLSLAHPYTAAKVASMFMQNVFKLHGLPSSIVSDRDTAFTSTFWQELFTRQGTDLAMSTAYHPQTDGQTEVVNRSLEQYLRAFAADKPSQWANWLPLAEYWFNTNYHTSTKTTPFEALYGYPPPRLLEYIPGTTRVEAVDDYLYTRQQTLSLLKTNLVAAQERMKLQADKNRTEREFLVGDWVYLRLQPFKQRSMHQKMGKLAPKFYGPYQILEKVGAVAYKLDLPNDALIHPVFHVSCLKAKLGQSILPLNKLPPVNSLGHITPEPVQILQQRHITTRRQQKGTEVLVQWEGASKADATWEVLLKLQQQFPHLVGKVL</sequence>
<dbReference type="InterPro" id="IPR001584">
    <property type="entry name" value="Integrase_cat-core"/>
</dbReference>
<evidence type="ECO:0000313" key="18">
    <source>
        <dbReference type="EMBL" id="SPD15797.1"/>
    </source>
</evidence>
<protein>
    <recommendedName>
        <fullName evidence="19">Reverse transcriptase</fullName>
    </recommendedName>
</protein>
<dbReference type="FunFam" id="3.10.10.10:FF:000007">
    <property type="entry name" value="Retrovirus-related Pol polyprotein from transposon 17.6-like Protein"/>
    <property type="match status" value="1"/>
</dbReference>
<dbReference type="InterPro" id="IPR041577">
    <property type="entry name" value="RT_RNaseH_2"/>
</dbReference>
<feature type="domain" description="Chromo" evidence="15">
    <location>
        <begin position="1487"/>
        <end position="1536"/>
    </location>
</feature>
<dbReference type="PROSITE" id="PS50994">
    <property type="entry name" value="INTEGRASE"/>
    <property type="match status" value="1"/>
</dbReference>
<dbReference type="GO" id="GO:0019843">
    <property type="term" value="F:rRNA binding"/>
    <property type="evidence" value="ECO:0007669"/>
    <property type="project" value="UniProtKB-KW"/>
</dbReference>
<keyword evidence="11" id="KW-0695">RNA-directed DNA polymerase</keyword>
<evidence type="ECO:0000256" key="3">
    <source>
        <dbReference type="ARBA" id="ARBA00022670"/>
    </source>
</evidence>
<dbReference type="FunFam" id="3.30.70.270:FF:000020">
    <property type="entry name" value="Transposon Tf2-6 polyprotein-like Protein"/>
    <property type="match status" value="1"/>
</dbReference>
<dbReference type="GO" id="GO:0003964">
    <property type="term" value="F:RNA-directed DNA polymerase activity"/>
    <property type="evidence" value="ECO:0007669"/>
    <property type="project" value="UniProtKB-KW"/>
</dbReference>
<keyword evidence="2" id="KW-0690">Ribosome biogenesis</keyword>
<proteinExistence type="inferred from homology"/>
<dbReference type="PROSITE" id="PS50878">
    <property type="entry name" value="RT_POL"/>
    <property type="match status" value="1"/>
</dbReference>
<dbReference type="Pfam" id="PF17919">
    <property type="entry name" value="RT_RNaseH_2"/>
    <property type="match status" value="1"/>
</dbReference>
<organism evidence="18">
    <name type="scientific">Fagus sylvatica</name>
    <name type="common">Beechnut</name>
    <dbReference type="NCBI Taxonomy" id="28930"/>
    <lineage>
        <taxon>Eukaryota</taxon>
        <taxon>Viridiplantae</taxon>
        <taxon>Streptophyta</taxon>
        <taxon>Embryophyta</taxon>
        <taxon>Tracheophyta</taxon>
        <taxon>Spermatophyta</taxon>
        <taxon>Magnoliopsida</taxon>
        <taxon>eudicotyledons</taxon>
        <taxon>Gunneridae</taxon>
        <taxon>Pentapetalae</taxon>
        <taxon>rosids</taxon>
        <taxon>fabids</taxon>
        <taxon>Fagales</taxon>
        <taxon>Fagaceae</taxon>
        <taxon>Fagus</taxon>
    </lineage>
</organism>
<dbReference type="PANTHER" id="PTHR37984:SF5">
    <property type="entry name" value="PROTEIN NYNRIN-LIKE"/>
    <property type="match status" value="1"/>
</dbReference>
<accession>A0A2N9HNP7</accession>
<dbReference type="PANTHER" id="PTHR37984">
    <property type="entry name" value="PROTEIN CBG26694"/>
    <property type="match status" value="1"/>
</dbReference>
<dbReference type="InterPro" id="IPR005162">
    <property type="entry name" value="Retrotrans_gag_dom"/>
</dbReference>
<evidence type="ECO:0000259" key="16">
    <source>
        <dbReference type="PROSITE" id="PS50878"/>
    </source>
</evidence>
<dbReference type="Pfam" id="PF00078">
    <property type="entry name" value="RVT_1"/>
    <property type="match status" value="1"/>
</dbReference>
<dbReference type="InterPro" id="IPR005304">
    <property type="entry name" value="Rbsml_bgen_MeTrfase_EMG1/NEP1"/>
</dbReference>
<evidence type="ECO:0000256" key="6">
    <source>
        <dbReference type="ARBA" id="ARBA00022722"/>
    </source>
</evidence>
<dbReference type="GO" id="GO:0004519">
    <property type="term" value="F:endonuclease activity"/>
    <property type="evidence" value="ECO:0007669"/>
    <property type="project" value="UniProtKB-KW"/>
</dbReference>
<feature type="signal peptide" evidence="14">
    <location>
        <begin position="1"/>
        <end position="21"/>
    </location>
</feature>
<dbReference type="CDD" id="cd09274">
    <property type="entry name" value="RNase_HI_RT_Ty3"/>
    <property type="match status" value="1"/>
</dbReference>
<dbReference type="SUPFAM" id="SSF56672">
    <property type="entry name" value="DNA/RNA polymerases"/>
    <property type="match status" value="1"/>
</dbReference>
<evidence type="ECO:0000256" key="5">
    <source>
        <dbReference type="ARBA" id="ARBA00022695"/>
    </source>
</evidence>
<dbReference type="GO" id="GO:0070037">
    <property type="term" value="F:rRNA (pseudouridine) methyltransferase activity"/>
    <property type="evidence" value="ECO:0007669"/>
    <property type="project" value="InterPro"/>
</dbReference>
<comment type="similarity">
    <text evidence="1">Belongs to the class IV-like SAM-binding methyltransferase superfamily. RNA methyltransferase NEP1 family.</text>
</comment>
<dbReference type="GO" id="GO:0008233">
    <property type="term" value="F:peptidase activity"/>
    <property type="evidence" value="ECO:0007669"/>
    <property type="project" value="UniProtKB-KW"/>
</dbReference>
<dbReference type="CDD" id="cd01647">
    <property type="entry name" value="RT_LTR"/>
    <property type="match status" value="1"/>
</dbReference>
<evidence type="ECO:0000256" key="4">
    <source>
        <dbReference type="ARBA" id="ARBA00022679"/>
    </source>
</evidence>
<evidence type="ECO:0000256" key="8">
    <source>
        <dbReference type="ARBA" id="ARBA00022759"/>
    </source>
</evidence>
<dbReference type="InterPro" id="IPR000953">
    <property type="entry name" value="Chromo/chromo_shadow_dom"/>
</dbReference>
<feature type="chain" id="PRO_5014667051" description="Reverse transcriptase" evidence="14">
    <location>
        <begin position="22"/>
        <end position="1536"/>
    </location>
</feature>
<dbReference type="Gene3D" id="3.10.10.10">
    <property type="entry name" value="HIV Type 1 Reverse Transcriptase, subunit A, domain 1"/>
    <property type="match status" value="1"/>
</dbReference>
<feature type="region of interest" description="Disordered" evidence="13">
    <location>
        <begin position="518"/>
        <end position="552"/>
    </location>
</feature>
<evidence type="ECO:0000259" key="15">
    <source>
        <dbReference type="PROSITE" id="PS50013"/>
    </source>
</evidence>
<dbReference type="Pfam" id="PF24626">
    <property type="entry name" value="SH3_Tf2-1"/>
    <property type="match status" value="1"/>
</dbReference>
<keyword evidence="10" id="KW-0694">RNA-binding</keyword>
<evidence type="ECO:0000256" key="11">
    <source>
        <dbReference type="ARBA" id="ARBA00022918"/>
    </source>
</evidence>
<keyword evidence="3" id="KW-0645">Protease</keyword>
<evidence type="ECO:0000256" key="2">
    <source>
        <dbReference type="ARBA" id="ARBA00022517"/>
    </source>
</evidence>
<dbReference type="GO" id="GO:0006508">
    <property type="term" value="P:proteolysis"/>
    <property type="evidence" value="ECO:0007669"/>
    <property type="project" value="UniProtKB-KW"/>
</dbReference>
<dbReference type="InterPro" id="IPR056924">
    <property type="entry name" value="SH3_Tf2-1"/>
</dbReference>
<dbReference type="InterPro" id="IPR036397">
    <property type="entry name" value="RNaseH_sf"/>
</dbReference>
<dbReference type="InterPro" id="IPR000477">
    <property type="entry name" value="RT_dom"/>
</dbReference>
<evidence type="ECO:0000259" key="17">
    <source>
        <dbReference type="PROSITE" id="PS50994"/>
    </source>
</evidence>
<dbReference type="SUPFAM" id="SSF53098">
    <property type="entry name" value="Ribonuclease H-like"/>
    <property type="match status" value="1"/>
</dbReference>
<dbReference type="InterPro" id="IPR029028">
    <property type="entry name" value="Alpha/beta_knot_MTases"/>
</dbReference>
<evidence type="ECO:0000256" key="1">
    <source>
        <dbReference type="ARBA" id="ARBA00008115"/>
    </source>
</evidence>
<evidence type="ECO:0000256" key="12">
    <source>
        <dbReference type="ARBA" id="ARBA00023268"/>
    </source>
</evidence>
<dbReference type="Gene3D" id="2.40.70.10">
    <property type="entry name" value="Acid Proteases"/>
    <property type="match status" value="1"/>
</dbReference>
<feature type="compositionally biased region" description="Polar residues" evidence="13">
    <location>
        <begin position="519"/>
        <end position="533"/>
    </location>
</feature>
<keyword evidence="7" id="KW-0699">rRNA-binding</keyword>
<name>A0A2N9HNP7_FAGSY</name>
<keyword evidence="5" id="KW-0548">Nucleotidyltransferase</keyword>
<evidence type="ECO:0008006" key="19">
    <source>
        <dbReference type="Google" id="ProtNLM"/>
    </source>
</evidence>
<dbReference type="GO" id="GO:0015074">
    <property type="term" value="P:DNA integration"/>
    <property type="evidence" value="ECO:0007669"/>
    <property type="project" value="InterPro"/>
</dbReference>
<evidence type="ECO:0000256" key="7">
    <source>
        <dbReference type="ARBA" id="ARBA00022730"/>
    </source>
</evidence>
<dbReference type="Gene3D" id="3.40.1280.10">
    <property type="match status" value="1"/>
</dbReference>
<evidence type="ECO:0000256" key="13">
    <source>
        <dbReference type="SAM" id="MobiDB-lite"/>
    </source>
</evidence>
<keyword evidence="8" id="KW-0255">Endonuclease</keyword>
<keyword evidence="6" id="KW-0540">Nuclease</keyword>
<reference evidence="18" key="1">
    <citation type="submission" date="2018-02" db="EMBL/GenBank/DDBJ databases">
        <authorList>
            <person name="Cohen D.B."/>
            <person name="Kent A.D."/>
        </authorList>
    </citation>
    <scope>NUCLEOTIDE SEQUENCE</scope>
</reference>
<dbReference type="EMBL" id="OIVN01004159">
    <property type="protein sequence ID" value="SPD15797.1"/>
    <property type="molecule type" value="Genomic_DNA"/>
</dbReference>
<dbReference type="CDD" id="cd00303">
    <property type="entry name" value="retropepsin_like"/>
    <property type="match status" value="1"/>
</dbReference>
<keyword evidence="9" id="KW-0378">Hydrolase</keyword>
<dbReference type="InterPro" id="IPR043128">
    <property type="entry name" value="Rev_trsase/Diguanyl_cyclase"/>
</dbReference>
<feature type="domain" description="Reverse transcriptase" evidence="16">
    <location>
        <begin position="766"/>
        <end position="945"/>
    </location>
</feature>
<dbReference type="InterPro" id="IPR021109">
    <property type="entry name" value="Peptidase_aspartic_dom_sf"/>
</dbReference>
<evidence type="ECO:0000256" key="10">
    <source>
        <dbReference type="ARBA" id="ARBA00022884"/>
    </source>
</evidence>
<evidence type="ECO:0000256" key="9">
    <source>
        <dbReference type="ARBA" id="ARBA00022801"/>
    </source>
</evidence>
<dbReference type="Gene3D" id="3.30.70.270">
    <property type="match status" value="2"/>
</dbReference>
<dbReference type="Pfam" id="PF03732">
    <property type="entry name" value="Retrotrans_gag"/>
    <property type="match status" value="1"/>
</dbReference>
<dbReference type="SUPFAM" id="SSF50630">
    <property type="entry name" value="Acid proteases"/>
    <property type="match status" value="1"/>
</dbReference>
<dbReference type="Gene3D" id="3.10.20.370">
    <property type="match status" value="1"/>
</dbReference>
<dbReference type="InterPro" id="IPR016197">
    <property type="entry name" value="Chromo-like_dom_sf"/>
</dbReference>
<gene>
    <name evidence="18" type="ORF">FSB_LOCUS43679</name>
</gene>
<dbReference type="GO" id="GO:0070475">
    <property type="term" value="P:rRNA base methylation"/>
    <property type="evidence" value="ECO:0007669"/>
    <property type="project" value="InterPro"/>
</dbReference>
<keyword evidence="12" id="KW-0511">Multifunctional enzyme</keyword>
<dbReference type="Gene3D" id="3.30.420.10">
    <property type="entry name" value="Ribonuclease H-like superfamily/Ribonuclease H"/>
    <property type="match status" value="1"/>
</dbReference>
<dbReference type="InterPro" id="IPR012337">
    <property type="entry name" value="RNaseH-like_sf"/>
</dbReference>
<evidence type="ECO:0000256" key="14">
    <source>
        <dbReference type="SAM" id="SignalP"/>
    </source>
</evidence>
<dbReference type="InterPro" id="IPR043502">
    <property type="entry name" value="DNA/RNA_pol_sf"/>
</dbReference>
<dbReference type="SUPFAM" id="SSF54160">
    <property type="entry name" value="Chromo domain-like"/>
    <property type="match status" value="1"/>
</dbReference>
<keyword evidence="14" id="KW-0732">Signal</keyword>